<name>A0A5J5C7P6_9PERO</name>
<proteinExistence type="predicted"/>
<keyword evidence="2" id="KW-1185">Reference proteome</keyword>
<comment type="caution">
    <text evidence="1">The sequence shown here is derived from an EMBL/GenBank/DDBJ whole genome shotgun (WGS) entry which is preliminary data.</text>
</comment>
<reference evidence="1 2" key="1">
    <citation type="submission" date="2019-08" db="EMBL/GenBank/DDBJ databases">
        <title>A chromosome-level genome assembly, high-density linkage maps, and genome scans reveal the genomic architecture of hybrid incompatibilities underlying speciation via character displacement in darters (Percidae: Etheostominae).</title>
        <authorList>
            <person name="Moran R.L."/>
            <person name="Catchen J.M."/>
            <person name="Fuller R.C."/>
        </authorList>
    </citation>
    <scope>NUCLEOTIDE SEQUENCE [LARGE SCALE GENOMIC DNA]</scope>
    <source>
        <strain evidence="1">EspeVRDwgs_2016</strain>
        <tissue evidence="1">Muscle</tissue>
    </source>
</reference>
<dbReference type="EMBL" id="VOFY01001868">
    <property type="protein sequence ID" value="KAA8577824.1"/>
    <property type="molecule type" value="Genomic_DNA"/>
</dbReference>
<accession>A0A5J5C7P6</accession>
<dbReference type="AlphaFoldDB" id="A0A5J5C7P6"/>
<evidence type="ECO:0000313" key="1">
    <source>
        <dbReference type="EMBL" id="KAA8577824.1"/>
    </source>
</evidence>
<dbReference type="Proteomes" id="UP000327493">
    <property type="component" value="Unassembled WGS sequence"/>
</dbReference>
<evidence type="ECO:0000313" key="2">
    <source>
        <dbReference type="Proteomes" id="UP000327493"/>
    </source>
</evidence>
<sequence>MKPVAMALNILQGESSVHLGLLLPILYQLSDKLKRLESSCKMCTPLTLITSEVTSTPTWMMSPAQTAASLMKTTPLHPCS</sequence>
<gene>
    <name evidence="1" type="ORF">FQN60_016019</name>
</gene>
<protein>
    <submittedName>
        <fullName evidence="1">Uncharacterized protein</fullName>
    </submittedName>
</protein>
<organism evidence="1 2">
    <name type="scientific">Etheostoma spectabile</name>
    <name type="common">orangethroat darter</name>
    <dbReference type="NCBI Taxonomy" id="54343"/>
    <lineage>
        <taxon>Eukaryota</taxon>
        <taxon>Metazoa</taxon>
        <taxon>Chordata</taxon>
        <taxon>Craniata</taxon>
        <taxon>Vertebrata</taxon>
        <taxon>Euteleostomi</taxon>
        <taxon>Actinopterygii</taxon>
        <taxon>Neopterygii</taxon>
        <taxon>Teleostei</taxon>
        <taxon>Neoteleostei</taxon>
        <taxon>Acanthomorphata</taxon>
        <taxon>Eupercaria</taxon>
        <taxon>Perciformes</taxon>
        <taxon>Percoidei</taxon>
        <taxon>Percidae</taxon>
        <taxon>Etheostomatinae</taxon>
        <taxon>Etheostoma</taxon>
    </lineage>
</organism>